<gene>
    <name evidence="3" type="ORF">ACFSJC_02860</name>
</gene>
<keyword evidence="4" id="KW-1185">Reference proteome</keyword>
<reference evidence="4" key="1">
    <citation type="journal article" date="2019" name="Int. J. Syst. Evol. Microbiol.">
        <title>The Global Catalogue of Microorganisms (GCM) 10K type strain sequencing project: providing services to taxonomists for standard genome sequencing and annotation.</title>
        <authorList>
            <consortium name="The Broad Institute Genomics Platform"/>
            <consortium name="The Broad Institute Genome Sequencing Center for Infectious Disease"/>
            <person name="Wu L."/>
            <person name="Ma J."/>
        </authorList>
    </citation>
    <scope>NUCLEOTIDE SEQUENCE [LARGE SCALE GENOMIC DNA]</scope>
    <source>
        <strain evidence="4">KACC 12597</strain>
    </source>
</reference>
<keyword evidence="1" id="KW-0472">Membrane</keyword>
<evidence type="ECO:0000313" key="4">
    <source>
        <dbReference type="Proteomes" id="UP001597337"/>
    </source>
</evidence>
<dbReference type="Pfam" id="PF14341">
    <property type="entry name" value="PilX_N"/>
    <property type="match status" value="1"/>
</dbReference>
<organism evidence="3 4">
    <name type="scientific">Thiorhodococcus fuscus</name>
    <dbReference type="NCBI Taxonomy" id="527200"/>
    <lineage>
        <taxon>Bacteria</taxon>
        <taxon>Pseudomonadati</taxon>
        <taxon>Pseudomonadota</taxon>
        <taxon>Gammaproteobacteria</taxon>
        <taxon>Chromatiales</taxon>
        <taxon>Chromatiaceae</taxon>
        <taxon>Thiorhodococcus</taxon>
    </lineage>
</organism>
<dbReference type="EMBL" id="JBHUHX010000005">
    <property type="protein sequence ID" value="MFD2110781.1"/>
    <property type="molecule type" value="Genomic_DNA"/>
</dbReference>
<accession>A0ABW4Y3P6</accession>
<evidence type="ECO:0000259" key="2">
    <source>
        <dbReference type="Pfam" id="PF14341"/>
    </source>
</evidence>
<feature type="transmembrane region" description="Helical" evidence="1">
    <location>
        <begin position="12"/>
        <end position="33"/>
    </location>
</feature>
<feature type="domain" description="Type 4 fimbrial biogenesis protein PilX N-terminal" evidence="2">
    <location>
        <begin position="11"/>
        <end position="53"/>
    </location>
</feature>
<name>A0ABW4Y3P6_9GAMM</name>
<dbReference type="InterPro" id="IPR025746">
    <property type="entry name" value="PilX_N_dom"/>
</dbReference>
<protein>
    <submittedName>
        <fullName evidence="3">PilX N-terminal domain-containing pilus assembly protein</fullName>
    </submittedName>
</protein>
<comment type="caution">
    <text evidence="3">The sequence shown here is derived from an EMBL/GenBank/DDBJ whole genome shotgun (WGS) entry which is preliminary data.</text>
</comment>
<dbReference type="RefSeq" id="WP_386022938.1">
    <property type="nucleotide sequence ID" value="NZ_JBHUHX010000005.1"/>
</dbReference>
<evidence type="ECO:0000313" key="3">
    <source>
        <dbReference type="EMBL" id="MFD2110781.1"/>
    </source>
</evidence>
<sequence length="215" mass="22897">MRITHPVHRSRGAALIIGLVFLAVLTLIALNAIKRSGTDMQLSTNQAFEYRAFSNSEAGRAMVRDLIMQHADNDGVWSGITFPTGVTHTNAGNNLLANSEQVSKTPDEMMSALQNLTDSNQSNLDTDFQIRYDGNSTDGITDASAESDIYADIKVVKLSLAGIVAGTGGAQVEGYSGIGQGAASAGAGYIYFDVRSIGRYGDARAVTAADFRIRR</sequence>
<dbReference type="Proteomes" id="UP001597337">
    <property type="component" value="Unassembled WGS sequence"/>
</dbReference>
<keyword evidence="1" id="KW-0812">Transmembrane</keyword>
<proteinExistence type="predicted"/>
<evidence type="ECO:0000256" key="1">
    <source>
        <dbReference type="SAM" id="Phobius"/>
    </source>
</evidence>
<keyword evidence="1" id="KW-1133">Transmembrane helix</keyword>